<dbReference type="Pfam" id="PF19631">
    <property type="entry name" value="Trypco2"/>
    <property type="match status" value="1"/>
</dbReference>
<accession>A0A5N8X4T7</accession>
<dbReference type="RefSeq" id="WP_152868347.1">
    <property type="nucleotide sequence ID" value="NZ_VMNX01000241.1"/>
</dbReference>
<dbReference type="InterPro" id="IPR045608">
    <property type="entry name" value="Trypco2"/>
</dbReference>
<name>A0A5N8X4T7_9ACTN</name>
<proteinExistence type="predicted"/>
<gene>
    <name evidence="2" type="ORF">FPZ41_38100</name>
</gene>
<feature type="domain" description="Trypsin-co-occurring" evidence="1">
    <location>
        <begin position="11"/>
        <end position="87"/>
    </location>
</feature>
<evidence type="ECO:0000313" key="2">
    <source>
        <dbReference type="EMBL" id="MPY54064.1"/>
    </source>
</evidence>
<comment type="caution">
    <text evidence="2">The sequence shown here is derived from an EMBL/GenBank/DDBJ whole genome shotgun (WGS) entry which is preliminary data.</text>
</comment>
<sequence length="107" mass="10640">MGSESGAVAGGLAETIEALRAELTAAMARGSGEPLQFELGQVDVELALAIMREGSGSGGLRFGVVSFGAAGKAASETTHRLSLTLNPVSAGGDGPVRVTADVDGEPR</sequence>
<reference evidence="2 3" key="1">
    <citation type="submission" date="2019-09" db="EMBL/GenBank/DDBJ databases">
        <authorList>
            <person name="Duangmal K."/>
            <person name="Teo W.F.A."/>
            <person name="Lipun K."/>
        </authorList>
    </citation>
    <scope>NUCLEOTIDE SEQUENCE [LARGE SCALE GENOMIC DNA]</scope>
    <source>
        <strain evidence="2 3">K1PN6</strain>
    </source>
</reference>
<evidence type="ECO:0000313" key="3">
    <source>
        <dbReference type="Proteomes" id="UP000373149"/>
    </source>
</evidence>
<protein>
    <recommendedName>
        <fullName evidence="1">Trypsin-co-occurring domain-containing protein</fullName>
    </recommendedName>
</protein>
<dbReference type="AlphaFoldDB" id="A0A5N8X4T7"/>
<dbReference type="EMBL" id="VMNX01000241">
    <property type="protein sequence ID" value="MPY54064.1"/>
    <property type="molecule type" value="Genomic_DNA"/>
</dbReference>
<keyword evidence="3" id="KW-1185">Reference proteome</keyword>
<evidence type="ECO:0000259" key="1">
    <source>
        <dbReference type="Pfam" id="PF19631"/>
    </source>
</evidence>
<organism evidence="2 3">
    <name type="scientific">Streptomyces acidicola</name>
    <dbReference type="NCBI Taxonomy" id="2596892"/>
    <lineage>
        <taxon>Bacteria</taxon>
        <taxon>Bacillati</taxon>
        <taxon>Actinomycetota</taxon>
        <taxon>Actinomycetes</taxon>
        <taxon>Kitasatosporales</taxon>
        <taxon>Streptomycetaceae</taxon>
        <taxon>Streptomyces</taxon>
    </lineage>
</organism>
<dbReference type="Proteomes" id="UP000373149">
    <property type="component" value="Unassembled WGS sequence"/>
</dbReference>